<reference evidence="1 2" key="1">
    <citation type="submission" date="2016-10" db="EMBL/GenBank/DDBJ databases">
        <authorList>
            <person name="de Groot N.N."/>
        </authorList>
    </citation>
    <scope>NUCLEOTIDE SEQUENCE [LARGE SCALE GENOMIC DNA]</scope>
    <source>
        <strain evidence="1 2">F</strain>
    </source>
</reference>
<accession>A0A1I6IUZ4</accession>
<gene>
    <name evidence="1" type="ORF">SAMN02910262_00903</name>
</gene>
<dbReference type="Proteomes" id="UP000214760">
    <property type="component" value="Unassembled WGS sequence"/>
</dbReference>
<evidence type="ECO:0000313" key="1">
    <source>
        <dbReference type="EMBL" id="SFR70582.1"/>
    </source>
</evidence>
<proteinExistence type="predicted"/>
<dbReference type="EMBL" id="FOZC01000003">
    <property type="protein sequence ID" value="SFR70582.1"/>
    <property type="molecule type" value="Genomic_DNA"/>
</dbReference>
<dbReference type="AlphaFoldDB" id="A0A1I6IUZ4"/>
<sequence length="99" mass="10967">MPLRTEDQVRNEAGITLGFIDASGNNVDTSEYLSGVGQLTTFIQLGSRLGTTDFAGISDKPDGWLMPFNQNGVAIVLETKSEKEDISKKKWEKELKKNF</sequence>
<protein>
    <submittedName>
        <fullName evidence="1">Uncharacterized protein</fullName>
    </submittedName>
</protein>
<organism evidence="1 2">
    <name type="scientific">[Clostridium] aminophilum</name>
    <dbReference type="NCBI Taxonomy" id="1526"/>
    <lineage>
        <taxon>Bacteria</taxon>
        <taxon>Bacillati</taxon>
        <taxon>Bacillota</taxon>
        <taxon>Clostridia</taxon>
        <taxon>Lachnospirales</taxon>
        <taxon>Lachnospiraceae</taxon>
    </lineage>
</organism>
<dbReference type="RefSeq" id="WP_031471622.1">
    <property type="nucleotide sequence ID" value="NZ_FOZC01000003.1"/>
</dbReference>
<evidence type="ECO:0000313" key="2">
    <source>
        <dbReference type="Proteomes" id="UP000214760"/>
    </source>
</evidence>
<name>A0A1I6IUZ4_9FIRM</name>